<dbReference type="EMBL" id="NMPR01000002">
    <property type="protein sequence ID" value="KAA8636631.1"/>
    <property type="molecule type" value="Genomic_DNA"/>
</dbReference>
<dbReference type="Gene3D" id="6.10.140.910">
    <property type="match status" value="1"/>
</dbReference>
<feature type="compositionally biased region" description="Acidic residues" evidence="2">
    <location>
        <begin position="348"/>
        <end position="357"/>
    </location>
</feature>
<organism evidence="4 5">
    <name type="scientific">Sordaria macrospora</name>
    <dbReference type="NCBI Taxonomy" id="5147"/>
    <lineage>
        <taxon>Eukaryota</taxon>
        <taxon>Fungi</taxon>
        <taxon>Dikarya</taxon>
        <taxon>Ascomycota</taxon>
        <taxon>Pezizomycotina</taxon>
        <taxon>Sordariomycetes</taxon>
        <taxon>Sordariomycetidae</taxon>
        <taxon>Sordariales</taxon>
        <taxon>Sordariaceae</taxon>
        <taxon>Sordaria</taxon>
    </lineage>
</organism>
<dbReference type="Pfam" id="PF06428">
    <property type="entry name" value="Sec2p"/>
    <property type="match status" value="1"/>
</dbReference>
<accession>A0A8S9A6R3</accession>
<dbReference type="GO" id="GO:0005085">
    <property type="term" value="F:guanyl-nucleotide exchange factor activity"/>
    <property type="evidence" value="ECO:0007669"/>
    <property type="project" value="InterPro"/>
</dbReference>
<dbReference type="OMA" id="SNTGCPR"/>
<dbReference type="PANTHER" id="PTHR14430:SF4">
    <property type="entry name" value="GDP_GTP EXCHANGE FACTOR SEC2 N-TERMINAL DOMAIN-CONTAINING PROTEIN"/>
    <property type="match status" value="1"/>
</dbReference>
<dbReference type="InterPro" id="IPR040351">
    <property type="entry name" value="RAB3IL/RAB3IP/Sec2"/>
</dbReference>
<evidence type="ECO:0000256" key="2">
    <source>
        <dbReference type="SAM" id="MobiDB-lite"/>
    </source>
</evidence>
<dbReference type="SUPFAM" id="SSF144284">
    <property type="entry name" value="Sec2 N-terminal region"/>
    <property type="match status" value="1"/>
</dbReference>
<feature type="compositionally biased region" description="Basic and acidic residues" evidence="2">
    <location>
        <begin position="321"/>
        <end position="347"/>
    </location>
</feature>
<dbReference type="PANTHER" id="PTHR14430">
    <property type="entry name" value="RABIN3-RELATED"/>
    <property type="match status" value="1"/>
</dbReference>
<name>A0A8S9A6R3_SORMA</name>
<feature type="region of interest" description="Disordered" evidence="2">
    <location>
        <begin position="91"/>
        <end position="142"/>
    </location>
</feature>
<dbReference type="GO" id="GO:0006887">
    <property type="term" value="P:exocytosis"/>
    <property type="evidence" value="ECO:0007669"/>
    <property type="project" value="TreeGrafter"/>
</dbReference>
<evidence type="ECO:0000256" key="1">
    <source>
        <dbReference type="ARBA" id="ARBA00023054"/>
    </source>
</evidence>
<proteinExistence type="predicted"/>
<feature type="compositionally biased region" description="Low complexity" evidence="2">
    <location>
        <begin position="94"/>
        <end position="142"/>
    </location>
</feature>
<feature type="compositionally biased region" description="Low complexity" evidence="2">
    <location>
        <begin position="197"/>
        <end position="224"/>
    </location>
</feature>
<protein>
    <recommendedName>
        <fullName evidence="3">GDP/GTP exchange factor Sec2 N-terminal domain-containing protein</fullName>
    </recommendedName>
</protein>
<comment type="caution">
    <text evidence="4">The sequence shown here is derived from an EMBL/GenBank/DDBJ whole genome shotgun (WGS) entry which is preliminary data.</text>
</comment>
<keyword evidence="1" id="KW-0175">Coiled coil</keyword>
<dbReference type="Proteomes" id="UP000433876">
    <property type="component" value="Unassembled WGS sequence"/>
</dbReference>
<dbReference type="InterPro" id="IPR009449">
    <property type="entry name" value="Sec2_N"/>
</dbReference>
<dbReference type="VEuPathDB" id="FungiDB:SMAC_04433"/>
<gene>
    <name evidence="4" type="ORF">SMACR_04433</name>
</gene>
<dbReference type="GO" id="GO:0051286">
    <property type="term" value="C:cell tip"/>
    <property type="evidence" value="ECO:0007669"/>
    <property type="project" value="TreeGrafter"/>
</dbReference>
<dbReference type="AlphaFoldDB" id="A0A8S9A6R3"/>
<feature type="region of interest" description="Disordered" evidence="2">
    <location>
        <begin position="174"/>
        <end position="228"/>
    </location>
</feature>
<dbReference type="GO" id="GO:0070319">
    <property type="term" value="C:Golgi to plasma membrane transport vesicle"/>
    <property type="evidence" value="ECO:0007669"/>
    <property type="project" value="TreeGrafter"/>
</dbReference>
<evidence type="ECO:0000259" key="3">
    <source>
        <dbReference type="Pfam" id="PF06428"/>
    </source>
</evidence>
<feature type="domain" description="GDP/GTP exchange factor Sec2 N-terminal" evidence="3">
    <location>
        <begin position="224"/>
        <end position="310"/>
    </location>
</feature>
<evidence type="ECO:0000313" key="5">
    <source>
        <dbReference type="Proteomes" id="UP000433876"/>
    </source>
</evidence>
<sequence length="380" mass="41456">MSTTATMTMTAAPVVVVEPVTGTLSTTPCCPQCGTDLEGTQPFEEMQAAVLDAHNKIQELQNQVRLLNEKASSAVDRWADYEDEIARLRGQLKQQQQQQSQSQTSPAASQISSPQQHQHAAAAALATPPQSATPSTTATANASPTSVAARSVGSVSSFLPTGAASRLSAFLTSRKSTPNLKSGTPPAGSSHPHMPTHQSTLSQSFTQSSPLQQPFQSVPSSSVQHQKEISDLQTALNTEKSLHSETRAKLAKAEAKLTATSREIEELSVTLFSEANEMVANERRARAKLEERVKTLEKRDEQKKERLEILEGAVRRMERVREVLRETEKLERGRRGREDDDERHGGSEDEDDEDEDEFGGKLVPVVTPRGDGQPRLDLDD</sequence>
<evidence type="ECO:0000313" key="4">
    <source>
        <dbReference type="EMBL" id="KAA8636631.1"/>
    </source>
</evidence>
<feature type="region of interest" description="Disordered" evidence="2">
    <location>
        <begin position="321"/>
        <end position="380"/>
    </location>
</feature>
<reference evidence="4 5" key="1">
    <citation type="submission" date="2017-07" db="EMBL/GenBank/DDBJ databases">
        <title>Genome sequence of the Sordaria macrospora wild type strain R19027.</title>
        <authorList>
            <person name="Nowrousian M."/>
            <person name="Teichert I."/>
            <person name="Kueck U."/>
        </authorList>
    </citation>
    <scope>NUCLEOTIDE SEQUENCE [LARGE SCALE GENOMIC DNA]</scope>
    <source>
        <strain evidence="4 5">R19027</strain>
        <tissue evidence="4">Mycelium</tissue>
    </source>
</reference>